<protein>
    <recommendedName>
        <fullName evidence="4">Pilus assembly protein Flp/PilA</fullName>
    </recommendedName>
</protein>
<keyword evidence="1" id="KW-1133">Transmembrane helix</keyword>
<dbReference type="Proteomes" id="UP000198541">
    <property type="component" value="Unassembled WGS sequence"/>
</dbReference>
<keyword evidence="3" id="KW-1185">Reference proteome</keyword>
<sequence>MSNSVLAAQVRARMWLDDIKNRATEDGQGAVEYAGLIVIVALVVGLVYAAFNNVDLQGAVEERIDKVLNPGH</sequence>
<dbReference type="AlphaFoldDB" id="A0A1H0A803"/>
<accession>A0A1H0A803</accession>
<gene>
    <name evidence="2" type="ORF">SAMN05216355_101627</name>
</gene>
<evidence type="ECO:0000256" key="1">
    <source>
        <dbReference type="SAM" id="Phobius"/>
    </source>
</evidence>
<organism evidence="2 3">
    <name type="scientific">Actinomyces ruminicola</name>
    <dbReference type="NCBI Taxonomy" id="332524"/>
    <lineage>
        <taxon>Bacteria</taxon>
        <taxon>Bacillati</taxon>
        <taxon>Actinomycetota</taxon>
        <taxon>Actinomycetes</taxon>
        <taxon>Actinomycetales</taxon>
        <taxon>Actinomycetaceae</taxon>
        <taxon>Actinomyces</taxon>
    </lineage>
</organism>
<evidence type="ECO:0000313" key="3">
    <source>
        <dbReference type="Proteomes" id="UP000198541"/>
    </source>
</evidence>
<dbReference type="RefSeq" id="WP_092533090.1">
    <property type="nucleotide sequence ID" value="NZ_FNIM01000001.1"/>
</dbReference>
<evidence type="ECO:0008006" key="4">
    <source>
        <dbReference type="Google" id="ProtNLM"/>
    </source>
</evidence>
<dbReference type="EMBL" id="FNIM01000001">
    <property type="protein sequence ID" value="SDN29758.1"/>
    <property type="molecule type" value="Genomic_DNA"/>
</dbReference>
<proteinExistence type="predicted"/>
<reference evidence="3" key="1">
    <citation type="submission" date="2016-10" db="EMBL/GenBank/DDBJ databases">
        <authorList>
            <person name="Varghese N."/>
            <person name="Submissions S."/>
        </authorList>
    </citation>
    <scope>NUCLEOTIDE SEQUENCE [LARGE SCALE GENOMIC DNA]</scope>
    <source>
        <strain evidence="3">DSM 27982</strain>
    </source>
</reference>
<keyword evidence="1" id="KW-0472">Membrane</keyword>
<feature type="transmembrane region" description="Helical" evidence="1">
    <location>
        <begin position="30"/>
        <end position="51"/>
    </location>
</feature>
<evidence type="ECO:0000313" key="2">
    <source>
        <dbReference type="EMBL" id="SDN29758.1"/>
    </source>
</evidence>
<name>A0A1H0A803_9ACTO</name>
<keyword evidence="1" id="KW-0812">Transmembrane</keyword>